<evidence type="ECO:0000256" key="7">
    <source>
        <dbReference type="SAM" id="Phobius"/>
    </source>
</evidence>
<accession>A0A164PJ28</accession>
<feature type="domain" description="MgtC/SapB/SrpB/YhiD N-terminal" evidence="8">
    <location>
        <begin position="11"/>
        <end position="130"/>
    </location>
</feature>
<comment type="similarity">
    <text evidence="2">Belongs to the MgtC/SapB family.</text>
</comment>
<dbReference type="PATRIC" id="fig|1396.535.peg.3236"/>
<evidence type="ECO:0000256" key="6">
    <source>
        <dbReference type="ARBA" id="ARBA00023136"/>
    </source>
</evidence>
<sequence>MMVWYDIVLRLFIAIIVGACIGMERQWRHRMAGLRTNALVSLGACIFVLLSVMLDHDASPSRIAAQVVSGIGFLGGGVIIRDGFSIRGLNTAATLWCAAAVGTLTGAGFLVAAILGATGVLLANILLRPIALFMNQKSKEESPEQTNYFLSLTCSEEHEAHIRFLLMHMVSSEGIGLKELYSEDVDSKQKVCIQATLHCNTNAAVLIEKIVSRMLLEAGVTAAGWKTSLDLEAS</sequence>
<evidence type="ECO:0000259" key="8">
    <source>
        <dbReference type="Pfam" id="PF02308"/>
    </source>
</evidence>
<feature type="transmembrane region" description="Helical" evidence="7">
    <location>
        <begin position="63"/>
        <end position="80"/>
    </location>
</feature>
<protein>
    <submittedName>
        <fullName evidence="10">Mg(2+) transport ATPase protein C</fullName>
    </submittedName>
</protein>
<feature type="domain" description="MgtC-like C-terminal" evidence="9">
    <location>
        <begin position="148"/>
        <end position="225"/>
    </location>
</feature>
<reference evidence="10 11" key="1">
    <citation type="submission" date="2015-09" db="EMBL/GenBank/DDBJ databases">
        <title>Bacillus cereus food isolates.</title>
        <authorList>
            <person name="Boekhorst J."/>
        </authorList>
    </citation>
    <scope>NUCLEOTIDE SEQUENCE [LARGE SCALE GENOMIC DNA]</scope>
    <source>
        <strain evidence="10 11">B4088</strain>
    </source>
</reference>
<gene>
    <name evidence="10" type="ORF">B4088_2241</name>
</gene>
<proteinExistence type="inferred from homology"/>
<feature type="transmembrane region" description="Helical" evidence="7">
    <location>
        <begin position="100"/>
        <end position="127"/>
    </location>
</feature>
<dbReference type="PANTHER" id="PTHR33778">
    <property type="entry name" value="PROTEIN MGTC"/>
    <property type="match status" value="1"/>
</dbReference>
<dbReference type="InterPro" id="IPR049177">
    <property type="entry name" value="MgtC_SapB_SrpB_YhiD_N"/>
</dbReference>
<dbReference type="PANTHER" id="PTHR33778:SF3">
    <property type="entry name" value="PROTEIN MGTC"/>
    <property type="match status" value="1"/>
</dbReference>
<comment type="subcellular location">
    <subcellularLocation>
        <location evidence="1">Cell membrane</location>
        <topology evidence="1">Multi-pass membrane protein</topology>
    </subcellularLocation>
</comment>
<evidence type="ECO:0000256" key="2">
    <source>
        <dbReference type="ARBA" id="ARBA00009298"/>
    </source>
</evidence>
<dbReference type="InterPro" id="IPR048640">
    <property type="entry name" value="MgtC-like_C"/>
</dbReference>
<dbReference type="Proteomes" id="UP000076482">
    <property type="component" value="Unassembled WGS sequence"/>
</dbReference>
<name>A0A164PJ28_BACCE</name>
<dbReference type="GO" id="GO:0005886">
    <property type="term" value="C:plasma membrane"/>
    <property type="evidence" value="ECO:0007669"/>
    <property type="project" value="UniProtKB-SubCell"/>
</dbReference>
<keyword evidence="4 7" id="KW-0812">Transmembrane</keyword>
<dbReference type="AlphaFoldDB" id="A0A164PJ28"/>
<feature type="transmembrane region" description="Helical" evidence="7">
    <location>
        <begin position="36"/>
        <end position="54"/>
    </location>
</feature>
<keyword evidence="3" id="KW-1003">Cell membrane</keyword>
<comment type="caution">
    <text evidence="10">The sequence shown here is derived from an EMBL/GenBank/DDBJ whole genome shotgun (WGS) entry which is preliminary data.</text>
</comment>
<organism evidence="10 11">
    <name type="scientific">Bacillus cereus</name>
    <dbReference type="NCBI Taxonomy" id="1396"/>
    <lineage>
        <taxon>Bacteria</taxon>
        <taxon>Bacillati</taxon>
        <taxon>Bacillota</taxon>
        <taxon>Bacilli</taxon>
        <taxon>Bacillales</taxon>
        <taxon>Bacillaceae</taxon>
        <taxon>Bacillus</taxon>
        <taxon>Bacillus cereus group</taxon>
    </lineage>
</organism>
<keyword evidence="6 7" id="KW-0472">Membrane</keyword>
<evidence type="ECO:0000259" key="9">
    <source>
        <dbReference type="Pfam" id="PF21770"/>
    </source>
</evidence>
<feature type="transmembrane region" description="Helical" evidence="7">
    <location>
        <begin position="7"/>
        <end position="24"/>
    </location>
</feature>
<evidence type="ECO:0000256" key="3">
    <source>
        <dbReference type="ARBA" id="ARBA00022475"/>
    </source>
</evidence>
<evidence type="ECO:0000313" key="11">
    <source>
        <dbReference type="Proteomes" id="UP000076482"/>
    </source>
</evidence>
<dbReference type="Pfam" id="PF21770">
    <property type="entry name" value="MgtC_SapB_C"/>
    <property type="match status" value="1"/>
</dbReference>
<dbReference type="Gene3D" id="3.30.70.260">
    <property type="match status" value="1"/>
</dbReference>
<evidence type="ECO:0000256" key="5">
    <source>
        <dbReference type="ARBA" id="ARBA00022989"/>
    </source>
</evidence>
<evidence type="ECO:0000256" key="1">
    <source>
        <dbReference type="ARBA" id="ARBA00004651"/>
    </source>
</evidence>
<dbReference type="InterPro" id="IPR003416">
    <property type="entry name" value="MgtC/SapB/SrpB/YhiD_fam"/>
</dbReference>
<dbReference type="PRINTS" id="PR01837">
    <property type="entry name" value="MGTCSAPBPROT"/>
</dbReference>
<evidence type="ECO:0000256" key="4">
    <source>
        <dbReference type="ARBA" id="ARBA00022692"/>
    </source>
</evidence>
<evidence type="ECO:0000313" key="10">
    <source>
        <dbReference type="EMBL" id="KZD67030.1"/>
    </source>
</evidence>
<keyword evidence="5 7" id="KW-1133">Transmembrane helix</keyword>
<dbReference type="Pfam" id="PF02308">
    <property type="entry name" value="MgtC"/>
    <property type="match status" value="1"/>
</dbReference>
<dbReference type="EMBL" id="LJKE01000041">
    <property type="protein sequence ID" value="KZD67030.1"/>
    <property type="molecule type" value="Genomic_DNA"/>
</dbReference>